<dbReference type="OrthoDB" id="9816564at2"/>
<dbReference type="Gene3D" id="3.40.50.2000">
    <property type="entry name" value="Glycogen Phosphorylase B"/>
    <property type="match status" value="1"/>
</dbReference>
<keyword evidence="2" id="KW-1185">Reference proteome</keyword>
<accession>A0A2N4U221</accession>
<dbReference type="GO" id="GO:0016740">
    <property type="term" value="F:transferase activity"/>
    <property type="evidence" value="ECO:0007669"/>
    <property type="project" value="UniProtKB-KW"/>
</dbReference>
<dbReference type="AlphaFoldDB" id="A0A2N4U221"/>
<evidence type="ECO:0000313" key="2">
    <source>
        <dbReference type="Proteomes" id="UP000234190"/>
    </source>
</evidence>
<sequence length="374" mass="42361">MFPSAISPAYAGDQPTLICFSHLRWDFVYQRPQHLMSRYAKEFNVQYVEEPIYTDEADSWLEVRHVAEGIQVLVPQLGIDAKAHPEQEQRRLLDQHLGLGTGSNIILWYYTPMSLTFSEHLHARLVVYDCMDELSAFRGAPPRLVELERRLMERADIVFTGGHSLYEAKRLLHGNAHAFPSSVDVAHFARARGQLPDPIDQADIPRLRLGFYGVLDERLDIVLIDELAALRPDWHLVLVGPVVKIDSDSLPRGPNIHYLGAKTYDELPHYLAGWDVALMPFALNEATRFISPTKTPEYLAGGRAVVSTLISDVVRSYGGSSMVSIARTAHDFTDAIQQALQKAGDRTNLLHEADLILDGMSWDRTWHQMRRLME</sequence>
<dbReference type="SUPFAM" id="SSF53756">
    <property type="entry name" value="UDP-Glycosyltransferase/glycogen phosphorylase"/>
    <property type="match status" value="1"/>
</dbReference>
<name>A0A2N4U221_9BURK</name>
<dbReference type="RefSeq" id="WP_102074777.1">
    <property type="nucleotide sequence ID" value="NZ_PDNW01000013.1"/>
</dbReference>
<dbReference type="Pfam" id="PF13692">
    <property type="entry name" value="Glyco_trans_1_4"/>
    <property type="match status" value="1"/>
</dbReference>
<dbReference type="EMBL" id="PDNW01000013">
    <property type="protein sequence ID" value="PLC49069.1"/>
    <property type="molecule type" value="Genomic_DNA"/>
</dbReference>
<evidence type="ECO:0000313" key="1">
    <source>
        <dbReference type="EMBL" id="PLC49069.1"/>
    </source>
</evidence>
<comment type="caution">
    <text evidence="1">The sequence shown here is derived from an EMBL/GenBank/DDBJ whole genome shotgun (WGS) entry which is preliminary data.</text>
</comment>
<dbReference type="CDD" id="cd04950">
    <property type="entry name" value="GT4_TuaH-like"/>
    <property type="match status" value="1"/>
</dbReference>
<dbReference type="Proteomes" id="UP000234190">
    <property type="component" value="Unassembled WGS sequence"/>
</dbReference>
<proteinExistence type="predicted"/>
<gene>
    <name evidence="1" type="ORF">CR159_15010</name>
</gene>
<organism evidence="1 2">
    <name type="scientific">Pollutimonas subterranea</name>
    <dbReference type="NCBI Taxonomy" id="2045210"/>
    <lineage>
        <taxon>Bacteria</taxon>
        <taxon>Pseudomonadati</taxon>
        <taxon>Pseudomonadota</taxon>
        <taxon>Betaproteobacteria</taxon>
        <taxon>Burkholderiales</taxon>
        <taxon>Alcaligenaceae</taxon>
        <taxon>Pollutimonas</taxon>
    </lineage>
</organism>
<reference evidence="1 2" key="1">
    <citation type="submission" date="2017-10" db="EMBL/GenBank/DDBJ databases">
        <title>Two draft genome sequences of Pusillimonas sp. strains isolated from a nitrate- and radionuclide-contaminated groundwater in Russia.</title>
        <authorList>
            <person name="Grouzdev D.S."/>
            <person name="Tourova T.P."/>
            <person name="Goeva M.A."/>
            <person name="Babich T.L."/>
            <person name="Sokolova D.S."/>
            <person name="Abdullin R."/>
            <person name="Poltaraus A.B."/>
            <person name="Toshchakov S.V."/>
            <person name="Nazina T.N."/>
        </authorList>
    </citation>
    <scope>NUCLEOTIDE SEQUENCE [LARGE SCALE GENOMIC DNA]</scope>
    <source>
        <strain evidence="1 2">JR1/69-3-13</strain>
    </source>
</reference>
<keyword evidence="1" id="KW-0808">Transferase</keyword>
<protein>
    <submittedName>
        <fullName evidence="1">Glycosyl transferase</fullName>
    </submittedName>
</protein>